<dbReference type="Pfam" id="PF13505">
    <property type="entry name" value="OMP_b-brl"/>
    <property type="match status" value="1"/>
</dbReference>
<accession>A0ABT0E748</accession>
<evidence type="ECO:0000313" key="5">
    <source>
        <dbReference type="Proteomes" id="UP001165524"/>
    </source>
</evidence>
<dbReference type="Proteomes" id="UP001165524">
    <property type="component" value="Unassembled WGS sequence"/>
</dbReference>
<feature type="signal peptide" evidence="2">
    <location>
        <begin position="1"/>
        <end position="26"/>
    </location>
</feature>
<evidence type="ECO:0000256" key="2">
    <source>
        <dbReference type="SAM" id="SignalP"/>
    </source>
</evidence>
<evidence type="ECO:0000259" key="3">
    <source>
        <dbReference type="Pfam" id="PF13505"/>
    </source>
</evidence>
<sequence>MKAALRSLAVASLAFSALAIAPATQAQSGYVSLGYVLSDLEPKRARRDADVTALQFTFGGWFNPQQTFGAEGRIALGLDDDSFTNQNGTRGKVEIDRYYGGYLRAQFPNTVPVRPYGLVGITRVETTEKTTRSRGRSYSDISLGFGVDVELDRNIYVFLEYLRATDSSSSEVTNLTLGVGGRF</sequence>
<dbReference type="InterPro" id="IPR027385">
    <property type="entry name" value="Beta-barrel_OMP"/>
</dbReference>
<evidence type="ECO:0000313" key="4">
    <source>
        <dbReference type="EMBL" id="MCK0537447.1"/>
    </source>
</evidence>
<name>A0ABT0E748_9GAMM</name>
<protein>
    <submittedName>
        <fullName evidence="4">Porin family protein</fullName>
    </submittedName>
</protein>
<evidence type="ECO:0000256" key="1">
    <source>
        <dbReference type="ARBA" id="ARBA00022729"/>
    </source>
</evidence>
<comment type="caution">
    <text evidence="4">The sequence shown here is derived from an EMBL/GenBank/DDBJ whole genome shotgun (WGS) entry which is preliminary data.</text>
</comment>
<gene>
    <name evidence="4" type="ORF">MU846_06955</name>
</gene>
<dbReference type="EMBL" id="JALKII010000003">
    <property type="protein sequence ID" value="MCK0537447.1"/>
    <property type="molecule type" value="Genomic_DNA"/>
</dbReference>
<dbReference type="InterPro" id="IPR011250">
    <property type="entry name" value="OMP/PagP_B-barrel"/>
</dbReference>
<dbReference type="Gene3D" id="2.40.160.20">
    <property type="match status" value="1"/>
</dbReference>
<feature type="domain" description="Outer membrane protein beta-barrel" evidence="3">
    <location>
        <begin position="11"/>
        <end position="183"/>
    </location>
</feature>
<proteinExistence type="predicted"/>
<keyword evidence="1 2" id="KW-0732">Signal</keyword>
<reference evidence="4" key="1">
    <citation type="submission" date="2022-04" db="EMBL/GenBank/DDBJ databases">
        <title>Alcanivorax sp. CY1518 draft genome sequence.</title>
        <authorList>
            <person name="Zhao G."/>
            <person name="An M."/>
        </authorList>
    </citation>
    <scope>NUCLEOTIDE SEQUENCE</scope>
    <source>
        <strain evidence="4">CY1518</strain>
    </source>
</reference>
<organism evidence="4 5">
    <name type="scientific">Alcanivorax quisquiliarum</name>
    <dbReference type="NCBI Taxonomy" id="2933565"/>
    <lineage>
        <taxon>Bacteria</taxon>
        <taxon>Pseudomonadati</taxon>
        <taxon>Pseudomonadota</taxon>
        <taxon>Gammaproteobacteria</taxon>
        <taxon>Oceanospirillales</taxon>
        <taxon>Alcanivoracaceae</taxon>
        <taxon>Alcanivorax</taxon>
    </lineage>
</organism>
<dbReference type="RefSeq" id="WP_246950907.1">
    <property type="nucleotide sequence ID" value="NZ_JALKII010000003.1"/>
</dbReference>
<keyword evidence="5" id="KW-1185">Reference proteome</keyword>
<feature type="chain" id="PRO_5047214336" evidence="2">
    <location>
        <begin position="27"/>
        <end position="183"/>
    </location>
</feature>
<dbReference type="SUPFAM" id="SSF56925">
    <property type="entry name" value="OMPA-like"/>
    <property type="match status" value="1"/>
</dbReference>